<evidence type="ECO:0000259" key="2">
    <source>
        <dbReference type="SMART" id="SM00065"/>
    </source>
</evidence>
<keyword evidence="1" id="KW-0378">Hydrolase</keyword>
<dbReference type="RefSeq" id="WP_345206082.1">
    <property type="nucleotide sequence ID" value="NZ_BAABGM010000014.1"/>
</dbReference>
<dbReference type="Pfam" id="PF07228">
    <property type="entry name" value="SpoIIE"/>
    <property type="match status" value="1"/>
</dbReference>
<dbReference type="EMBL" id="BAABGM010000014">
    <property type="protein sequence ID" value="GAA4407472.1"/>
    <property type="molecule type" value="Genomic_DNA"/>
</dbReference>
<dbReference type="InterPro" id="IPR052016">
    <property type="entry name" value="Bact_Sigma-Reg"/>
</dbReference>
<accession>A0ABP8KJJ4</accession>
<gene>
    <name evidence="4" type="ORF">GCM10023168_23550</name>
</gene>
<sequence>MEQPGTARVRKRSTARRARESVTRLARVTYELSGADTVDTVTKIVTHHIADAVRASIAALAIREGELVRLVGLRGLPVEEAQRWETFPLVLETPATDVIRSGRTLVLAGAAAIAERYPDRPEMDRGERTLVALPLRVAGVVTGSIAMSIPGPDGIHPTEVELLEIMADTCAQALERIEASAVARQQTARLAFLAEASITLASSLDLDVTIARVTRLVVPTFADWCAIDVVRDGALRRLAVAHVDPEKVELAWALHERWPAEPSSLTGPWAVVRSGRAELVREITDDVLAAGALDDEQLRMARELHLRSALLVPLVVRGRVIGVLTWVSTDDERLYGDDDLRFAEHLARRAATAIDNSELHSQTRDAAQQLQRAVHPEVVVPSPGWAVACHYEPSGRTEVGGDFYDGFAIGGGRYVVVMGDVMGRGVAAAAAMAQIRAATRAFASVDPEPASVVSRLDHMAVSYGAEQLVTMVYGVADTATGALALTNAGHPPPLVAHHDGTVHQLPFADGPPVGLPQAPRRQTVVPLAMGDTLLMFTDGLIERRGESIDDGLARLAQALPALDDPALDAGLLRVVDAMRDDTYDDDVAALALRRLPPTT</sequence>
<dbReference type="Pfam" id="PF13185">
    <property type="entry name" value="GAF_2"/>
    <property type="match status" value="1"/>
</dbReference>
<dbReference type="PANTHER" id="PTHR43156">
    <property type="entry name" value="STAGE II SPORULATION PROTEIN E-RELATED"/>
    <property type="match status" value="1"/>
</dbReference>
<dbReference type="InterPro" id="IPR029016">
    <property type="entry name" value="GAF-like_dom_sf"/>
</dbReference>
<protein>
    <recommendedName>
        <fullName evidence="6">GAF domain-containing protein</fullName>
    </recommendedName>
</protein>
<keyword evidence="5" id="KW-1185">Reference proteome</keyword>
<evidence type="ECO:0000313" key="4">
    <source>
        <dbReference type="EMBL" id="GAA4407472.1"/>
    </source>
</evidence>
<organism evidence="4 5">
    <name type="scientific">Fodinibacter luteus</name>
    <dbReference type="NCBI Taxonomy" id="552064"/>
    <lineage>
        <taxon>Bacteria</taxon>
        <taxon>Bacillati</taxon>
        <taxon>Actinomycetota</taxon>
        <taxon>Actinomycetes</taxon>
        <taxon>Micrococcales</taxon>
        <taxon>Intrasporangiaceae</taxon>
        <taxon>Fodinibacter (ex Wang et al. 2009)</taxon>
    </lineage>
</organism>
<dbReference type="SMART" id="SM00331">
    <property type="entry name" value="PP2C_SIG"/>
    <property type="match status" value="1"/>
</dbReference>
<evidence type="ECO:0000313" key="5">
    <source>
        <dbReference type="Proteomes" id="UP001500945"/>
    </source>
</evidence>
<dbReference type="SUPFAM" id="SSF81606">
    <property type="entry name" value="PP2C-like"/>
    <property type="match status" value="1"/>
</dbReference>
<reference evidence="5" key="1">
    <citation type="journal article" date="2019" name="Int. J. Syst. Evol. Microbiol.">
        <title>The Global Catalogue of Microorganisms (GCM) 10K type strain sequencing project: providing services to taxonomists for standard genome sequencing and annotation.</title>
        <authorList>
            <consortium name="The Broad Institute Genomics Platform"/>
            <consortium name="The Broad Institute Genome Sequencing Center for Infectious Disease"/>
            <person name="Wu L."/>
            <person name="Ma J."/>
        </authorList>
    </citation>
    <scope>NUCLEOTIDE SEQUENCE [LARGE SCALE GENOMIC DNA]</scope>
    <source>
        <strain evidence="5">JCM 17809</strain>
    </source>
</reference>
<evidence type="ECO:0008006" key="6">
    <source>
        <dbReference type="Google" id="ProtNLM"/>
    </source>
</evidence>
<dbReference type="Proteomes" id="UP001500945">
    <property type="component" value="Unassembled WGS sequence"/>
</dbReference>
<dbReference type="SMART" id="SM00065">
    <property type="entry name" value="GAF"/>
    <property type="match status" value="2"/>
</dbReference>
<feature type="domain" description="PPM-type phosphatase" evidence="3">
    <location>
        <begin position="382"/>
        <end position="594"/>
    </location>
</feature>
<dbReference type="Gene3D" id="3.30.450.40">
    <property type="match status" value="2"/>
</dbReference>
<dbReference type="Gene3D" id="3.60.40.10">
    <property type="entry name" value="PPM-type phosphatase domain"/>
    <property type="match status" value="1"/>
</dbReference>
<dbReference type="Pfam" id="PF13492">
    <property type="entry name" value="GAF_3"/>
    <property type="match status" value="1"/>
</dbReference>
<dbReference type="InterPro" id="IPR003018">
    <property type="entry name" value="GAF"/>
</dbReference>
<dbReference type="InterPro" id="IPR036457">
    <property type="entry name" value="PPM-type-like_dom_sf"/>
</dbReference>
<feature type="domain" description="GAF" evidence="2">
    <location>
        <begin position="33"/>
        <end position="184"/>
    </location>
</feature>
<name>A0ABP8KJJ4_9MICO</name>
<dbReference type="PANTHER" id="PTHR43156:SF2">
    <property type="entry name" value="STAGE II SPORULATION PROTEIN E"/>
    <property type="match status" value="1"/>
</dbReference>
<feature type="domain" description="GAF" evidence="2">
    <location>
        <begin position="205"/>
        <end position="364"/>
    </location>
</feature>
<comment type="caution">
    <text evidence="4">The sequence shown here is derived from an EMBL/GenBank/DDBJ whole genome shotgun (WGS) entry which is preliminary data.</text>
</comment>
<dbReference type="InterPro" id="IPR001932">
    <property type="entry name" value="PPM-type_phosphatase-like_dom"/>
</dbReference>
<proteinExistence type="predicted"/>
<evidence type="ECO:0000259" key="3">
    <source>
        <dbReference type="SMART" id="SM00331"/>
    </source>
</evidence>
<evidence type="ECO:0000256" key="1">
    <source>
        <dbReference type="ARBA" id="ARBA00022801"/>
    </source>
</evidence>
<dbReference type="SUPFAM" id="SSF55781">
    <property type="entry name" value="GAF domain-like"/>
    <property type="match status" value="2"/>
</dbReference>